<organism evidence="3 4">
    <name type="scientific">Galeopterus variegatus</name>
    <name type="common">Malayan flying lemur</name>
    <name type="synonym">Cynocephalus variegatus</name>
    <dbReference type="NCBI Taxonomy" id="482537"/>
    <lineage>
        <taxon>Eukaryota</taxon>
        <taxon>Metazoa</taxon>
        <taxon>Chordata</taxon>
        <taxon>Craniata</taxon>
        <taxon>Vertebrata</taxon>
        <taxon>Euteleostomi</taxon>
        <taxon>Mammalia</taxon>
        <taxon>Eutheria</taxon>
        <taxon>Euarchontoglires</taxon>
        <taxon>Dermoptera</taxon>
        <taxon>Cynocephalidae</taxon>
        <taxon>Galeopterus</taxon>
    </lineage>
</organism>
<evidence type="ECO:0000259" key="2">
    <source>
        <dbReference type="PROSITE" id="PS51390"/>
    </source>
</evidence>
<protein>
    <submittedName>
        <fullName evidence="4">WAP four-disulfide core domain protein 15A-like</fullName>
    </submittedName>
</protein>
<dbReference type="Pfam" id="PF00095">
    <property type="entry name" value="WAP"/>
    <property type="match status" value="1"/>
</dbReference>
<reference evidence="4" key="1">
    <citation type="submission" date="2025-08" db="UniProtKB">
        <authorList>
            <consortium name="RefSeq"/>
        </authorList>
    </citation>
    <scope>IDENTIFICATION</scope>
</reference>
<dbReference type="SUPFAM" id="SSF57256">
    <property type="entry name" value="Elafin-like"/>
    <property type="match status" value="1"/>
</dbReference>
<feature type="signal peptide" evidence="1">
    <location>
        <begin position="1"/>
        <end position="22"/>
    </location>
</feature>
<evidence type="ECO:0000313" key="4">
    <source>
        <dbReference type="RefSeq" id="XP_008561738.1"/>
    </source>
</evidence>
<accession>A0ABM0Q047</accession>
<dbReference type="Gene3D" id="4.10.75.10">
    <property type="entry name" value="Elafin-like"/>
    <property type="match status" value="1"/>
</dbReference>
<evidence type="ECO:0000313" key="3">
    <source>
        <dbReference type="Proteomes" id="UP000694923"/>
    </source>
</evidence>
<dbReference type="InterPro" id="IPR036645">
    <property type="entry name" value="Elafin-like_sf"/>
</dbReference>
<dbReference type="PROSITE" id="PS51390">
    <property type="entry name" value="WAP"/>
    <property type="match status" value="1"/>
</dbReference>
<evidence type="ECO:0000256" key="1">
    <source>
        <dbReference type="SAM" id="SignalP"/>
    </source>
</evidence>
<keyword evidence="1" id="KW-0732">Signal</keyword>
<feature type="domain" description="WAP" evidence="2">
    <location>
        <begin position="29"/>
        <end position="76"/>
    </location>
</feature>
<sequence>MKLSSVSLLTVTVLLCVHMAQPGVPGLAATQKPGYCPEFPLSCPFTLLPACRSDRGCQGAKKCCFFYCRRHCVEPWTTLD</sequence>
<proteinExistence type="predicted"/>
<dbReference type="PRINTS" id="PR00003">
    <property type="entry name" value="4DISULPHCORE"/>
</dbReference>
<feature type="chain" id="PRO_5045783524" evidence="1">
    <location>
        <begin position="23"/>
        <end position="80"/>
    </location>
</feature>
<gene>
    <name evidence="4" type="primary">LOC103581761</name>
</gene>
<dbReference type="Proteomes" id="UP000694923">
    <property type="component" value="Unplaced"/>
</dbReference>
<name>A0ABM0Q047_GALVR</name>
<dbReference type="SMART" id="SM00217">
    <property type="entry name" value="WAP"/>
    <property type="match status" value="1"/>
</dbReference>
<dbReference type="RefSeq" id="XP_008561738.1">
    <property type="nucleotide sequence ID" value="XM_008563516.1"/>
</dbReference>
<dbReference type="GeneID" id="103581761"/>
<keyword evidence="3" id="KW-1185">Reference proteome</keyword>
<dbReference type="InterPro" id="IPR008197">
    <property type="entry name" value="WAP_dom"/>
</dbReference>